<protein>
    <submittedName>
        <fullName evidence="2">Uncharacterized protein</fullName>
    </submittedName>
</protein>
<evidence type="ECO:0000313" key="1">
    <source>
        <dbReference type="Proteomes" id="UP000887579"/>
    </source>
</evidence>
<sequence length="2184" mass="239879">MGVVRREVVFTTALVLLVAAIASASSAGLASFPEIFEHDSPKIIEFKKSLQQVNIPKLFENSELGSQMNYEQQPKRSKRASGFGGDTCRPGWTGASCEFPICGEANIHDHGVPAAQFTYIDIFYARRATDFFYIYVDNTMHSQELQLQSDSGDIFPRLILLDSNGTIYPPATKEEMPRKALYTFQYLPVQTYKVQLVADDPAGSMLLMYNAWTYLSTEIGGITYEFLDDFALHNDTPNYTFYSHVPTVFVAAPVGLESPGSLATVSFFSDSVPAPHNIRLDLRYGCHYLYYTNGFTCGAEGHFYARLRGYDFYGHSFTRIHSFVCEIPLPTPSPSPASTSLSTGTPGPLNCMHGGIPITRADGSQYCYCNGLYTGTYCGTPLCMNNGEVRGQLCICPSGFTGSHCQNVQCTDNAGSSTRVGTPILTFVIRVRSQMSSIISQVSAAVSQIVNELSYDPAYVSRFGLVTFNANVTTTADFYNANDLIAALNAAAATTDSWGGCKDIAFESVYAALNTFMITNKSPIYVISDAEPYDSEDYIQGIFNLDSYYQSPIHFFFIQPSASSGCQNMDFDAHPFREMNLIARRFSGLATYVSTDLIPTFQNFLYTHLAHTYHKAHLVFSDDQYQCSNVPQYIPISVDVQFHELVIITEGNITDIQLNSPENDVVQFTTKMRFGTTNIFWLTGLQTGTWTATIIPVSGRAGCYVRIYAVEDPTPQTIGQDYHLVYGITPSLTLDAPERQPVIASRQSIVAHIENYPLRDPWALNAEIVVYTDGGTNSQGRNFVMASNGIWRSGCSYEIYFPPFHCFDEGLNMYFTIFVKDAMGNAIQRAGVFYCTAFHTTPEPEPGTCVNGGIAWNNTCICPEGWSGSACQTRVCFNNGTLAAQGYCQCPPGTGGEWCQLLKCITQNTRPQFGQNSRHMVFILDVTRNNAQALPSMAEIVAEVVRDISSQDPRWISRYFVYGADSQMVYHIGNTTSDDSGHVQDFFNTAATMATNSNDTSCNIKLFEAIRAGMRDFNDRSYITIFTSSAPDESLALNTTLPAYDAVLRGRHLLNVFVGASNGAYSCGAQADYQLLSDLADVTTGRLLGLVKSEFYLAMKLIPTWYSSSMIYRKSFTDCSQNATIFAPIDSFTQSIQVYLNGQNAGATSSFSVVIPNGNEYDNIGSIVTDTGNGVAIYDLRRPCDENWEAMGPNVPYCFAAFFDYKTWDGARQICSDAGGFLVDDLTQAKDAWLANYAANKPIWLGLNAQNGAYYWDRGVGKPQDSFNGSTYTNWFNGDSSVDPNKPCVFRDSDGYWKKDICNTTKLYVCQKHLYTSDYEPNGINDDDLPGGRWMFSFKTPGQCTLEIRVQSSIIVYAGFTTHLLEDYPFNAGVSGSTDNRLIAHMDGIVSPNHIPFLRFAHILDPVNGTLYRAATYQYRAGCAYEYLSQTFTCPNTSAITNRFEIMHVGEDEYGLPFQRVTSSICEAPRTDCGDHGLVYNGLCVCDQYWQGQYCEVPVCVNGGSINTADNTCVCPLGYAGRSCQYDVCFVNSNTTFSPDGKAFILAVEATQQNQVAVQDLGSKLMDILSSVPPTWFTSYILVTFDANSVSQVQTSTSASDFVSKYNSATTTLTGAGGCDFPVFAALLSTLNAATIPFNSVVYLVTTGGSSLADQGAPIDNYWYTAANSDSQLFYFLIKSDQCPNEITANNSLIVTDVAVGTDGNILEVTNNEIGNLAKKHLPSLYNGTVAGTPTLQRNNTYSCQNLVFYLPVGQSVTQVYLYSWSQNSAPSVTGPDGTNVRLTIQHFDQNSAFASFIPPQQGFYTITMNDNGVCMLQLRLQGGAEIYPGYISVPPENPQIGNHLDNATSVPTYGMNILVAGVLNEFVELQYASLYAPRRASGEIQYIQMYMRAGCSYNYYSDPFNCDEPYYYVTFFGLGYAGQPFYRAAYTKCLGWNPNMTSTVSPVTGITTPTPMTTVSVTGPPNTATFPTIQTTTSFGYPNILTDLVLILDGSDTVTNAQSLEIQSFLFNALNQYTIDPNYLNVAIIATLGNGLPVALVKNNFKSVITVQGLQLALKVAFQNSDFEAGAGQDSLAFGIKQLYNADFLNKGYRNSTQNHLAIYVTTTNSPNAAAITEAQNVMNKNLFKFMAVGYQGNGNQGALTSLVGGNQGCVIVSSDQTQIANTIRDKIWNANFNGGNYC</sequence>
<name>A0AC34GJZ1_9BILA</name>
<dbReference type="WBParaSite" id="ES5_v2.g299.t1">
    <property type="protein sequence ID" value="ES5_v2.g299.t1"/>
    <property type="gene ID" value="ES5_v2.g299"/>
</dbReference>
<evidence type="ECO:0000313" key="2">
    <source>
        <dbReference type="WBParaSite" id="ES5_v2.g299.t1"/>
    </source>
</evidence>
<accession>A0AC34GJZ1</accession>
<dbReference type="Proteomes" id="UP000887579">
    <property type="component" value="Unplaced"/>
</dbReference>
<organism evidence="1 2">
    <name type="scientific">Panagrolaimus sp. ES5</name>
    <dbReference type="NCBI Taxonomy" id="591445"/>
    <lineage>
        <taxon>Eukaryota</taxon>
        <taxon>Metazoa</taxon>
        <taxon>Ecdysozoa</taxon>
        <taxon>Nematoda</taxon>
        <taxon>Chromadorea</taxon>
        <taxon>Rhabditida</taxon>
        <taxon>Tylenchina</taxon>
        <taxon>Panagrolaimomorpha</taxon>
        <taxon>Panagrolaimoidea</taxon>
        <taxon>Panagrolaimidae</taxon>
        <taxon>Panagrolaimus</taxon>
    </lineage>
</organism>
<proteinExistence type="predicted"/>
<reference evidence="2" key="1">
    <citation type="submission" date="2022-11" db="UniProtKB">
        <authorList>
            <consortium name="WormBaseParasite"/>
        </authorList>
    </citation>
    <scope>IDENTIFICATION</scope>
</reference>